<accession>A0A0F0KY60</accession>
<dbReference type="EMBL" id="JYIT01000068">
    <property type="protein sequence ID" value="KJL25813.1"/>
    <property type="molecule type" value="Genomic_DNA"/>
</dbReference>
<name>A0A0F0KY60_9MICO</name>
<dbReference type="AlphaFoldDB" id="A0A0F0KY60"/>
<organism evidence="2 3">
    <name type="scientific">Microbacterium azadirachtae</name>
    <dbReference type="NCBI Taxonomy" id="582680"/>
    <lineage>
        <taxon>Bacteria</taxon>
        <taxon>Bacillati</taxon>
        <taxon>Actinomycetota</taxon>
        <taxon>Actinomycetes</taxon>
        <taxon>Micrococcales</taxon>
        <taxon>Microbacteriaceae</taxon>
        <taxon>Microbacterium</taxon>
    </lineage>
</organism>
<keyword evidence="1" id="KW-1133">Transmembrane helix</keyword>
<evidence type="ECO:0000313" key="3">
    <source>
        <dbReference type="Proteomes" id="UP000033448"/>
    </source>
</evidence>
<sequence length="543" mass="54946">MLVIRDRLETADRDDRGAALVAVLIVMIVGVVAAVLVAATVMFTIQSNARNKSTTQAFVAAESGRDQMLATVLANPCVKSIADAGSAPLYYAVSALFGPDKDHLTDACLSATATSTIQITASGKGPDGSATKIVALYQRPVSLSNAPGGTMSYFDGSFLATHANYTGDLVIRSGNYSCNSSSVITGDLWVPNGAVDLSANCTVNGNVYALGDITASGGNAAMVKGNLITAGNVNLTANGFSLGDSAVPTSGFVYADGTFALGNKPVIMGGYSIGKGFSGAGVVGKPTQTVANCSTSPTPAANASLCGSPAAKPGTNRTNPTLVAVTAMTTWRNLGSARAAWGSNIQWTTGPCNGSNVSGLLAAAPTPPNTRVGIDFSSCTGTVTVNIGATGLVNDAVMLIASGSPMNVNVSGPLTSSAPSLATAPQLFFVHADANLTDTAPSCGSGSASDALTLPSTVQARLMFYTPCGLNNSSQNGLIFQGQYYANNDGTPHWVHPDFTCTPMSWSPVIDLGCKVATAAGSPGSTITTILPPTLTSEQEVAP</sequence>
<gene>
    <name evidence="2" type="ORF">RL72_01300</name>
</gene>
<reference evidence="2 3" key="1">
    <citation type="submission" date="2015-02" db="EMBL/GenBank/DDBJ databases">
        <title>Draft genome sequences of ten Microbacterium spp. with emphasis on heavy metal contaminated environments.</title>
        <authorList>
            <person name="Corretto E."/>
        </authorList>
    </citation>
    <scope>NUCLEOTIDE SEQUENCE [LARGE SCALE GENOMIC DNA]</scope>
    <source>
        <strain evidence="2 3">DSM 23848</strain>
    </source>
</reference>
<proteinExistence type="predicted"/>
<protein>
    <submittedName>
        <fullName evidence="2">Uncharacterized protein</fullName>
    </submittedName>
</protein>
<dbReference type="OrthoDB" id="5032818at2"/>
<feature type="transmembrane region" description="Helical" evidence="1">
    <location>
        <begin position="20"/>
        <end position="45"/>
    </location>
</feature>
<keyword evidence="1" id="KW-0812">Transmembrane</keyword>
<evidence type="ECO:0000313" key="2">
    <source>
        <dbReference type="EMBL" id="KJL25813.1"/>
    </source>
</evidence>
<evidence type="ECO:0000256" key="1">
    <source>
        <dbReference type="SAM" id="Phobius"/>
    </source>
</evidence>
<dbReference type="Proteomes" id="UP000033448">
    <property type="component" value="Unassembled WGS sequence"/>
</dbReference>
<dbReference type="RefSeq" id="WP_045250011.1">
    <property type="nucleotide sequence ID" value="NZ_JYIT01000068.1"/>
</dbReference>
<dbReference type="PATRIC" id="fig|582680.7.peg.1339"/>
<keyword evidence="1" id="KW-0472">Membrane</keyword>
<keyword evidence="3" id="KW-1185">Reference proteome</keyword>
<comment type="caution">
    <text evidence="2">The sequence shown here is derived from an EMBL/GenBank/DDBJ whole genome shotgun (WGS) entry which is preliminary data.</text>
</comment>